<feature type="region of interest" description="Disordered" evidence="1">
    <location>
        <begin position="110"/>
        <end position="130"/>
    </location>
</feature>
<reference evidence="2" key="1">
    <citation type="submission" date="2021-12" db="EMBL/GenBank/DDBJ databases">
        <title>Black yeast isolated from Biological Soil Crust.</title>
        <authorList>
            <person name="Kurbessoian T."/>
        </authorList>
    </citation>
    <scope>NUCLEOTIDE SEQUENCE</scope>
    <source>
        <strain evidence="2">CCFEE 5208</strain>
    </source>
</reference>
<evidence type="ECO:0000313" key="3">
    <source>
        <dbReference type="EMBL" id="KAK0993268.1"/>
    </source>
</evidence>
<comment type="caution">
    <text evidence="3">The sequence shown here is derived from an EMBL/GenBank/DDBJ whole genome shotgun (WGS) entry which is preliminary data.</text>
</comment>
<evidence type="ECO:0000256" key="1">
    <source>
        <dbReference type="SAM" id="MobiDB-lite"/>
    </source>
</evidence>
<dbReference type="EMBL" id="JASUXU010000030">
    <property type="protein sequence ID" value="KAK0319532.1"/>
    <property type="molecule type" value="Genomic_DNA"/>
</dbReference>
<keyword evidence="4" id="KW-1185">Reference proteome</keyword>
<proteinExistence type="predicted"/>
<evidence type="ECO:0000313" key="2">
    <source>
        <dbReference type="EMBL" id="KAK0319532.1"/>
    </source>
</evidence>
<dbReference type="Proteomes" id="UP001168146">
    <property type="component" value="Unassembled WGS sequence"/>
</dbReference>
<feature type="compositionally biased region" description="Basic and acidic residues" evidence="1">
    <location>
        <begin position="61"/>
        <end position="76"/>
    </location>
</feature>
<organism evidence="3 4">
    <name type="scientific">Friedmanniomyces endolithicus</name>
    <dbReference type="NCBI Taxonomy" id="329885"/>
    <lineage>
        <taxon>Eukaryota</taxon>
        <taxon>Fungi</taxon>
        <taxon>Dikarya</taxon>
        <taxon>Ascomycota</taxon>
        <taxon>Pezizomycotina</taxon>
        <taxon>Dothideomycetes</taxon>
        <taxon>Dothideomycetidae</taxon>
        <taxon>Mycosphaerellales</taxon>
        <taxon>Teratosphaeriaceae</taxon>
        <taxon>Friedmanniomyces</taxon>
    </lineage>
</organism>
<accession>A0AAN6QUX7</accession>
<name>A0AAN6QUX7_9PEZI</name>
<dbReference type="AlphaFoldDB" id="A0AAN6QUX7"/>
<dbReference type="Proteomes" id="UP001175353">
    <property type="component" value="Unassembled WGS sequence"/>
</dbReference>
<sequence length="130" mass="14435">MVTGSWLLMKIQLLANHPQLRRRKPVDSTNVLVLRHRLLPVRRLDRSPAEHPPPPHGHTSRRLEKHQALHGREVQGRRRGGADTAAEISGFWLAGEYHVFDVQRFDDGAGDVSAGVDSDNKGTAADGELV</sequence>
<feature type="region of interest" description="Disordered" evidence="1">
    <location>
        <begin position="43"/>
        <end position="82"/>
    </location>
</feature>
<protein>
    <submittedName>
        <fullName evidence="3">Uncharacterized protein</fullName>
    </submittedName>
</protein>
<reference evidence="3" key="2">
    <citation type="submission" date="2023-06" db="EMBL/GenBank/DDBJ databases">
        <title>Black Yeasts Isolated from many extreme environments.</title>
        <authorList>
            <person name="Coleine C."/>
            <person name="Stajich J.E."/>
            <person name="Selbmann L."/>
        </authorList>
    </citation>
    <scope>NUCLEOTIDE SEQUENCE</scope>
    <source>
        <strain evidence="3">CCFEE 5200</strain>
    </source>
</reference>
<gene>
    <name evidence="2" type="ORF">LTR82_009599</name>
    <name evidence="3" type="ORF">LTR91_008059</name>
</gene>
<evidence type="ECO:0000313" key="4">
    <source>
        <dbReference type="Proteomes" id="UP001175353"/>
    </source>
</evidence>
<dbReference type="EMBL" id="JAUJLE010000060">
    <property type="protein sequence ID" value="KAK0993268.1"/>
    <property type="molecule type" value="Genomic_DNA"/>
</dbReference>